<evidence type="ECO:0000256" key="1">
    <source>
        <dbReference type="SAM" id="MobiDB-lite"/>
    </source>
</evidence>
<feature type="region of interest" description="Disordered" evidence="1">
    <location>
        <begin position="42"/>
        <end position="72"/>
    </location>
</feature>
<evidence type="ECO:0000313" key="2">
    <source>
        <dbReference type="EMBL" id="KAJ7673435.1"/>
    </source>
</evidence>
<name>A0AAD7G767_MYCRO</name>
<accession>A0AAD7G767</accession>
<feature type="compositionally biased region" description="Polar residues" evidence="1">
    <location>
        <begin position="55"/>
        <end position="65"/>
    </location>
</feature>
<sequence>MHIAGVGNAPDNSRFLTSMSSSFRVRCAWALSLCVNAVSGDVSTARGPSTKYHSRSSQMSSTINPNGARRLRPRAVSSRRPLYFDSTRRVPHGQGTSDRGAHACAHNHLIFALSIVFDTAPNLWACSIRAHVQDADQILRPAPEPLDLGSTLQNPNALPCSLERKQFYIFQVPSGPNARDLCIEW</sequence>
<keyword evidence="3" id="KW-1185">Reference proteome</keyword>
<proteinExistence type="predicted"/>
<dbReference type="EMBL" id="JARKIE010000162">
    <property type="protein sequence ID" value="KAJ7673435.1"/>
    <property type="molecule type" value="Genomic_DNA"/>
</dbReference>
<protein>
    <submittedName>
        <fullName evidence="2">Uncharacterized protein</fullName>
    </submittedName>
</protein>
<reference evidence="2" key="1">
    <citation type="submission" date="2023-03" db="EMBL/GenBank/DDBJ databases">
        <title>Massive genome expansion in bonnet fungi (Mycena s.s.) driven by repeated elements and novel gene families across ecological guilds.</title>
        <authorList>
            <consortium name="Lawrence Berkeley National Laboratory"/>
            <person name="Harder C.B."/>
            <person name="Miyauchi S."/>
            <person name="Viragh M."/>
            <person name="Kuo A."/>
            <person name="Thoen E."/>
            <person name="Andreopoulos B."/>
            <person name="Lu D."/>
            <person name="Skrede I."/>
            <person name="Drula E."/>
            <person name="Henrissat B."/>
            <person name="Morin E."/>
            <person name="Kohler A."/>
            <person name="Barry K."/>
            <person name="LaButti K."/>
            <person name="Morin E."/>
            <person name="Salamov A."/>
            <person name="Lipzen A."/>
            <person name="Mereny Z."/>
            <person name="Hegedus B."/>
            <person name="Baldrian P."/>
            <person name="Stursova M."/>
            <person name="Weitz H."/>
            <person name="Taylor A."/>
            <person name="Grigoriev I.V."/>
            <person name="Nagy L.G."/>
            <person name="Martin F."/>
            <person name="Kauserud H."/>
        </authorList>
    </citation>
    <scope>NUCLEOTIDE SEQUENCE</scope>
    <source>
        <strain evidence="2">CBHHK067</strain>
    </source>
</reference>
<dbReference type="AlphaFoldDB" id="A0AAD7G767"/>
<comment type="caution">
    <text evidence="2">The sequence shown here is derived from an EMBL/GenBank/DDBJ whole genome shotgun (WGS) entry which is preliminary data.</text>
</comment>
<dbReference type="Proteomes" id="UP001221757">
    <property type="component" value="Unassembled WGS sequence"/>
</dbReference>
<gene>
    <name evidence="2" type="ORF">B0H17DRAFT_1208390</name>
</gene>
<evidence type="ECO:0000313" key="3">
    <source>
        <dbReference type="Proteomes" id="UP001221757"/>
    </source>
</evidence>
<organism evidence="2 3">
    <name type="scientific">Mycena rosella</name>
    <name type="common">Pink bonnet</name>
    <name type="synonym">Agaricus rosellus</name>
    <dbReference type="NCBI Taxonomy" id="1033263"/>
    <lineage>
        <taxon>Eukaryota</taxon>
        <taxon>Fungi</taxon>
        <taxon>Dikarya</taxon>
        <taxon>Basidiomycota</taxon>
        <taxon>Agaricomycotina</taxon>
        <taxon>Agaricomycetes</taxon>
        <taxon>Agaricomycetidae</taxon>
        <taxon>Agaricales</taxon>
        <taxon>Marasmiineae</taxon>
        <taxon>Mycenaceae</taxon>
        <taxon>Mycena</taxon>
    </lineage>
</organism>